<feature type="transmembrane region" description="Helical" evidence="1">
    <location>
        <begin position="20"/>
        <end position="39"/>
    </location>
</feature>
<sequence>MVAGKRVCAGEQPFIKPSWFYNEGMAHFHFFFLFFFFFLRQGLALSPRLKCSGAMSAHCNLRLLDSNYPPTSASGMAGTTGTCHYTRHIFSIFGREGILPCCSG</sequence>
<dbReference type="PANTHER" id="PTHR12138">
    <property type="entry name" value="PRIMATE-EXPANDED PROTEIN FAMILY"/>
    <property type="match status" value="1"/>
</dbReference>
<keyword evidence="1" id="KW-1133">Transmembrane helix</keyword>
<reference evidence="2" key="2">
    <citation type="submission" date="2025-08" db="UniProtKB">
        <authorList>
            <consortium name="Ensembl"/>
        </authorList>
    </citation>
    <scope>IDENTIFICATION</scope>
</reference>
<accession>A0A7N9CNW5</accession>
<dbReference type="Ensembl" id="ENSMFAT00000086059.1">
    <property type="protein sequence ID" value="ENSMFAP00000053334.1"/>
    <property type="gene ID" value="ENSMFAG00000050462.1"/>
</dbReference>
<protein>
    <submittedName>
        <fullName evidence="2">Uncharacterized protein</fullName>
    </submittedName>
</protein>
<dbReference type="PANTHER" id="PTHR12138:SF75">
    <property type="entry name" value="SECRETED PROTEIN"/>
    <property type="match status" value="1"/>
</dbReference>
<evidence type="ECO:0000313" key="2">
    <source>
        <dbReference type="Ensembl" id="ENSMFAP00000053334.1"/>
    </source>
</evidence>
<reference evidence="2 3" key="1">
    <citation type="submission" date="2013-03" db="EMBL/GenBank/DDBJ databases">
        <authorList>
            <person name="Warren W."/>
            <person name="Wilson R.K."/>
        </authorList>
    </citation>
    <scope>NUCLEOTIDE SEQUENCE</scope>
</reference>
<dbReference type="Proteomes" id="UP000233100">
    <property type="component" value="Chromosome X"/>
</dbReference>
<keyword evidence="3" id="KW-1185">Reference proteome</keyword>
<name>A0A7N9CNW5_MACFA</name>
<evidence type="ECO:0000256" key="1">
    <source>
        <dbReference type="SAM" id="Phobius"/>
    </source>
</evidence>
<dbReference type="AlphaFoldDB" id="A0A7N9CNW5"/>
<reference evidence="2" key="3">
    <citation type="submission" date="2025-09" db="UniProtKB">
        <authorList>
            <consortium name="Ensembl"/>
        </authorList>
    </citation>
    <scope>IDENTIFICATION</scope>
</reference>
<keyword evidence="1" id="KW-0812">Transmembrane</keyword>
<evidence type="ECO:0000313" key="3">
    <source>
        <dbReference type="Proteomes" id="UP000233100"/>
    </source>
</evidence>
<keyword evidence="1" id="KW-0472">Membrane</keyword>
<organism evidence="2 3">
    <name type="scientific">Macaca fascicularis</name>
    <name type="common">Crab-eating macaque</name>
    <name type="synonym">Cynomolgus monkey</name>
    <dbReference type="NCBI Taxonomy" id="9541"/>
    <lineage>
        <taxon>Eukaryota</taxon>
        <taxon>Metazoa</taxon>
        <taxon>Chordata</taxon>
        <taxon>Craniata</taxon>
        <taxon>Vertebrata</taxon>
        <taxon>Euteleostomi</taxon>
        <taxon>Mammalia</taxon>
        <taxon>Eutheria</taxon>
        <taxon>Euarchontoglires</taxon>
        <taxon>Primates</taxon>
        <taxon>Haplorrhini</taxon>
        <taxon>Catarrhini</taxon>
        <taxon>Cercopithecidae</taxon>
        <taxon>Cercopithecinae</taxon>
        <taxon>Macaca</taxon>
    </lineage>
</organism>
<dbReference type="GeneTree" id="ENSGT00940000166898"/>
<proteinExistence type="predicted"/>